<dbReference type="AlphaFoldDB" id="A0A0N9M5Z7"/>
<proteinExistence type="predicted"/>
<protein>
    <submittedName>
        <fullName evidence="1">Uncharacterized protein</fullName>
    </submittedName>
</protein>
<organism evidence="1">
    <name type="scientific">Pseudomonas putida</name>
    <name type="common">Arthrobacter siderocapsulatus</name>
    <dbReference type="NCBI Taxonomy" id="303"/>
    <lineage>
        <taxon>Bacteria</taxon>
        <taxon>Pseudomonadati</taxon>
        <taxon>Pseudomonadota</taxon>
        <taxon>Gammaproteobacteria</taxon>
        <taxon>Pseudomonadales</taxon>
        <taxon>Pseudomonadaceae</taxon>
        <taxon>Pseudomonas</taxon>
    </lineage>
</organism>
<accession>A0A0N9M5Z7</accession>
<reference evidence="1" key="2">
    <citation type="submission" date="2015-01" db="EMBL/GenBank/DDBJ databases">
        <authorList>
            <person name="Xiang T."/>
            <person name="Song Y."/>
            <person name="Huang L."/>
            <person name="Wang B."/>
            <person name="Wu P."/>
        </authorList>
    </citation>
    <scope>NUCLEOTIDE SEQUENCE</scope>
    <source>
        <strain evidence="1">BW11M1</strain>
    </source>
</reference>
<reference evidence="1" key="1">
    <citation type="journal article" date="2015" name="Genome Biol. Evol.">
        <title>Different Ancestries of R Tailocins in Rhizospheric Pseudomonas Isolates.</title>
        <authorList>
            <person name="Ghequire M.G."/>
            <person name="Dillen Y."/>
            <person name="Lambrichts I."/>
            <person name="Proost P."/>
            <person name="Wattiez R."/>
            <person name="De Mot R."/>
        </authorList>
    </citation>
    <scope>NUCLEOTIDE SEQUENCE</scope>
    <source>
        <strain evidence="1">BW11M1</strain>
    </source>
</reference>
<sequence>MNNAKHSPICKVYLHPVTSSRRATVVAFQHRTGLKVVVTPEGVAQAIPSGGAA</sequence>
<evidence type="ECO:0000313" key="1">
    <source>
        <dbReference type="EMBL" id="ALG76472.1"/>
    </source>
</evidence>
<dbReference type="EMBL" id="KP698091">
    <property type="protein sequence ID" value="ALG76472.1"/>
    <property type="molecule type" value="Genomic_DNA"/>
</dbReference>
<name>A0A0N9M5Z7_PSEPU</name>